<dbReference type="PANTHER" id="PTHR43390">
    <property type="entry name" value="SIGNAL PEPTIDASE I"/>
    <property type="match status" value="1"/>
</dbReference>
<dbReference type="InterPro" id="IPR036286">
    <property type="entry name" value="LexA/Signal_pep-like_sf"/>
</dbReference>
<dbReference type="OrthoDB" id="7475540at2"/>
<dbReference type="Proteomes" id="UP000245086">
    <property type="component" value="Unassembled WGS sequence"/>
</dbReference>
<dbReference type="Gene3D" id="2.10.109.10">
    <property type="entry name" value="Umud Fragment, subunit A"/>
    <property type="match status" value="1"/>
</dbReference>
<reference evidence="8 9" key="1">
    <citation type="journal article" date="2018" name="Genome Announc.">
        <title>Draft Genome Sequence of "Candidatus Phycosocius bacilliformis," an Alphaproteobacterial Ectosymbiont of the Hydrocarbon-Producing Green Alga Botryococcus braunii.</title>
        <authorList>
            <person name="Tanabe Y."/>
            <person name="Yamaguchi H."/>
            <person name="Watanabe M.M."/>
        </authorList>
    </citation>
    <scope>NUCLEOTIDE SEQUENCE [LARGE SCALE GENOMIC DNA]</scope>
    <source>
        <strain evidence="8 9">BOTRYCO-2</strain>
    </source>
</reference>
<keyword evidence="9" id="KW-1185">Reference proteome</keyword>
<evidence type="ECO:0000313" key="8">
    <source>
        <dbReference type="EMBL" id="GBF59078.1"/>
    </source>
</evidence>
<keyword evidence="5 6" id="KW-0378">Hydrolase</keyword>
<comment type="catalytic activity">
    <reaction evidence="1 6">
        <text>Cleavage of hydrophobic, N-terminal signal or leader sequences from secreted and periplasmic proteins.</text>
        <dbReference type="EC" id="3.4.21.89"/>
    </reaction>
</comment>
<evidence type="ECO:0000256" key="4">
    <source>
        <dbReference type="ARBA" id="ARBA00019232"/>
    </source>
</evidence>
<comment type="subcellular location">
    <subcellularLocation>
        <location evidence="6">Membrane</location>
        <topology evidence="6">Single-pass type II membrane protein</topology>
    </subcellularLocation>
</comment>
<accession>A0A2P2EDE3</accession>
<keyword evidence="6" id="KW-0812">Transmembrane</keyword>
<feature type="transmembrane region" description="Helical" evidence="6">
    <location>
        <begin position="20"/>
        <end position="40"/>
    </location>
</feature>
<dbReference type="InterPro" id="IPR019533">
    <property type="entry name" value="Peptidase_S26"/>
</dbReference>
<protein>
    <recommendedName>
        <fullName evidence="4 6">Signal peptidase I</fullName>
        <ecNumber evidence="3 6">3.4.21.89</ecNumber>
    </recommendedName>
</protein>
<dbReference type="PANTHER" id="PTHR43390:SF1">
    <property type="entry name" value="CHLOROPLAST PROCESSING PEPTIDASE"/>
    <property type="match status" value="1"/>
</dbReference>
<comment type="similarity">
    <text evidence="2 6">Belongs to the peptidase S26 family.</text>
</comment>
<dbReference type="NCBIfam" id="TIGR02227">
    <property type="entry name" value="sigpep_I_bact"/>
    <property type="match status" value="1"/>
</dbReference>
<evidence type="ECO:0000313" key="9">
    <source>
        <dbReference type="Proteomes" id="UP000245086"/>
    </source>
</evidence>
<evidence type="ECO:0000256" key="1">
    <source>
        <dbReference type="ARBA" id="ARBA00000677"/>
    </source>
</evidence>
<keyword evidence="6" id="KW-0645">Protease</keyword>
<evidence type="ECO:0000256" key="3">
    <source>
        <dbReference type="ARBA" id="ARBA00013208"/>
    </source>
</evidence>
<name>A0A2P2EDE3_9PROT</name>
<dbReference type="GO" id="GO:0009003">
    <property type="term" value="F:signal peptidase activity"/>
    <property type="evidence" value="ECO:0007669"/>
    <property type="project" value="UniProtKB-EC"/>
</dbReference>
<dbReference type="PROSITE" id="PS00760">
    <property type="entry name" value="SPASE_I_2"/>
    <property type="match status" value="1"/>
</dbReference>
<evidence type="ECO:0000259" key="7">
    <source>
        <dbReference type="Pfam" id="PF10502"/>
    </source>
</evidence>
<evidence type="ECO:0000256" key="6">
    <source>
        <dbReference type="RuleBase" id="RU362042"/>
    </source>
</evidence>
<feature type="domain" description="Peptidase S26" evidence="7">
    <location>
        <begin position="30"/>
        <end position="177"/>
    </location>
</feature>
<dbReference type="InterPro" id="IPR000223">
    <property type="entry name" value="Pept_S26A_signal_pept_1"/>
</dbReference>
<evidence type="ECO:0000256" key="2">
    <source>
        <dbReference type="ARBA" id="ARBA00009370"/>
    </source>
</evidence>
<dbReference type="EC" id="3.4.21.89" evidence="3 6"/>
<dbReference type="AlphaFoldDB" id="A0A2P2EDE3"/>
<organism evidence="8 9">
    <name type="scientific">Candidatus Phycosocius bacilliformis</name>
    <dbReference type="NCBI Taxonomy" id="1445552"/>
    <lineage>
        <taxon>Bacteria</taxon>
        <taxon>Pseudomonadati</taxon>
        <taxon>Pseudomonadota</taxon>
        <taxon>Alphaproteobacteria</taxon>
        <taxon>Caulobacterales</taxon>
        <taxon>Caulobacterales incertae sedis</taxon>
        <taxon>Candidatus Phycosocius</taxon>
    </lineage>
</organism>
<gene>
    <name evidence="8" type="primary">sipS</name>
    <name evidence="8" type="ORF">PbB2_02770</name>
</gene>
<comment type="caution">
    <text evidence="8">The sequence shown here is derived from an EMBL/GenBank/DDBJ whole genome shotgun (WGS) entry which is preliminary data.</text>
</comment>
<sequence>MTTMNDRVLRGISWSQTSTLGRVLVMTGFLLVFAAIGLSISQRWDVRINSTESLKGVVFVFDKQDRRPVRGELIEFNAPPNPYIASKYVLGKRVVGMPGDVVEFRGRDVLINGQFVHTAKKVSLRGDRLDLLRDGKAFVIDSGYYYVAGEHKDSFDSRYSIFGLIPQSAVIGTGRSVF</sequence>
<dbReference type="RefSeq" id="WP_108985937.1">
    <property type="nucleotide sequence ID" value="NZ_BFBR01000010.1"/>
</dbReference>
<dbReference type="EMBL" id="BFBR01000010">
    <property type="protein sequence ID" value="GBF59078.1"/>
    <property type="molecule type" value="Genomic_DNA"/>
</dbReference>
<dbReference type="GO" id="GO:0016020">
    <property type="term" value="C:membrane"/>
    <property type="evidence" value="ECO:0007669"/>
    <property type="project" value="UniProtKB-SubCell"/>
</dbReference>
<evidence type="ECO:0000256" key="5">
    <source>
        <dbReference type="ARBA" id="ARBA00022801"/>
    </source>
</evidence>
<dbReference type="GO" id="GO:0006465">
    <property type="term" value="P:signal peptide processing"/>
    <property type="evidence" value="ECO:0007669"/>
    <property type="project" value="InterPro"/>
</dbReference>
<keyword evidence="6" id="KW-1133">Transmembrane helix</keyword>
<dbReference type="Pfam" id="PF10502">
    <property type="entry name" value="Peptidase_S26"/>
    <property type="match status" value="1"/>
</dbReference>
<dbReference type="GO" id="GO:0004252">
    <property type="term" value="F:serine-type endopeptidase activity"/>
    <property type="evidence" value="ECO:0007669"/>
    <property type="project" value="InterPro"/>
</dbReference>
<dbReference type="SUPFAM" id="SSF51306">
    <property type="entry name" value="LexA/Signal peptidase"/>
    <property type="match status" value="1"/>
</dbReference>
<dbReference type="InterPro" id="IPR019757">
    <property type="entry name" value="Pept_S26A_signal_pept_1_Lys-AS"/>
</dbReference>
<keyword evidence="6" id="KW-0472">Membrane</keyword>
<proteinExistence type="inferred from homology"/>